<proteinExistence type="predicted"/>
<name>A0AAW0ZTR8_9HYME</name>
<protein>
    <submittedName>
        <fullName evidence="2">Uncharacterized protein</fullName>
    </submittedName>
</protein>
<reference evidence="2 3" key="1">
    <citation type="submission" date="2024-05" db="EMBL/GenBank/DDBJ databases">
        <title>The nuclear and mitochondrial genome assemblies of Tetragonisca angustula (Apidae: Meliponini), a tiny yet remarkable pollinator in the Neotropics.</title>
        <authorList>
            <person name="Ferrari R."/>
            <person name="Ricardo P.C."/>
            <person name="Dias F.C."/>
            <person name="Araujo N.S."/>
            <person name="Soares D.O."/>
            <person name="Zhou Q.-S."/>
            <person name="Zhu C.-D."/>
            <person name="Coutinho L."/>
            <person name="Airas M.C."/>
            <person name="Batista T.M."/>
        </authorList>
    </citation>
    <scope>NUCLEOTIDE SEQUENCE [LARGE SCALE GENOMIC DNA]</scope>
    <source>
        <strain evidence="2">ASF017062</strain>
        <tissue evidence="2">Abdomen</tissue>
    </source>
</reference>
<feature type="region of interest" description="Disordered" evidence="1">
    <location>
        <begin position="1"/>
        <end position="22"/>
    </location>
</feature>
<dbReference type="Proteomes" id="UP001432146">
    <property type="component" value="Unassembled WGS sequence"/>
</dbReference>
<evidence type="ECO:0000256" key="1">
    <source>
        <dbReference type="SAM" id="MobiDB-lite"/>
    </source>
</evidence>
<dbReference type="EMBL" id="JAWNGG020000125">
    <property type="protein sequence ID" value="KAK9300554.1"/>
    <property type="molecule type" value="Genomic_DNA"/>
</dbReference>
<feature type="compositionally biased region" description="Polar residues" evidence="1">
    <location>
        <begin position="8"/>
        <end position="20"/>
    </location>
</feature>
<sequence>MGIKGSRAQVTIQNTSSKKSTAPEFYRKIHQNASGSQKNTNNIKKTVAITNSTKKNVTIKQPKS</sequence>
<evidence type="ECO:0000313" key="3">
    <source>
        <dbReference type="Proteomes" id="UP001432146"/>
    </source>
</evidence>
<evidence type="ECO:0000313" key="2">
    <source>
        <dbReference type="EMBL" id="KAK9300554.1"/>
    </source>
</evidence>
<comment type="caution">
    <text evidence="2">The sequence shown here is derived from an EMBL/GenBank/DDBJ whole genome shotgun (WGS) entry which is preliminary data.</text>
</comment>
<accession>A0AAW0ZTR8</accession>
<keyword evidence="3" id="KW-1185">Reference proteome</keyword>
<gene>
    <name evidence="2" type="ORF">QLX08_006784</name>
</gene>
<organism evidence="2 3">
    <name type="scientific">Tetragonisca angustula</name>
    <dbReference type="NCBI Taxonomy" id="166442"/>
    <lineage>
        <taxon>Eukaryota</taxon>
        <taxon>Metazoa</taxon>
        <taxon>Ecdysozoa</taxon>
        <taxon>Arthropoda</taxon>
        <taxon>Hexapoda</taxon>
        <taxon>Insecta</taxon>
        <taxon>Pterygota</taxon>
        <taxon>Neoptera</taxon>
        <taxon>Endopterygota</taxon>
        <taxon>Hymenoptera</taxon>
        <taxon>Apocrita</taxon>
        <taxon>Aculeata</taxon>
        <taxon>Apoidea</taxon>
        <taxon>Anthophila</taxon>
        <taxon>Apidae</taxon>
        <taxon>Tetragonisca</taxon>
    </lineage>
</organism>
<dbReference type="AlphaFoldDB" id="A0AAW0ZTR8"/>